<dbReference type="InterPro" id="IPR006201">
    <property type="entry name" value="Neur_channel"/>
</dbReference>
<feature type="transmembrane region" description="Helical" evidence="6">
    <location>
        <begin position="308"/>
        <end position="328"/>
    </location>
</feature>
<dbReference type="InterPro" id="IPR036734">
    <property type="entry name" value="Neur_chan_lig-bd_sf"/>
</dbReference>
<keyword evidence="7" id="KW-0732">Signal</keyword>
<dbReference type="GO" id="GO:0004888">
    <property type="term" value="F:transmembrane signaling receptor activity"/>
    <property type="evidence" value="ECO:0007669"/>
    <property type="project" value="InterPro"/>
</dbReference>
<feature type="transmembrane region" description="Helical" evidence="6">
    <location>
        <begin position="532"/>
        <end position="550"/>
    </location>
</feature>
<evidence type="ECO:0000259" key="8">
    <source>
        <dbReference type="Pfam" id="PF02931"/>
    </source>
</evidence>
<evidence type="ECO:0000256" key="5">
    <source>
        <dbReference type="SAM" id="MobiDB-lite"/>
    </source>
</evidence>
<gene>
    <name evidence="9" type="ORF">TCAL_13440</name>
</gene>
<comment type="caution">
    <text evidence="9">The sequence shown here is derived from an EMBL/GenBank/DDBJ whole genome shotgun (WGS) entry which is preliminary data.</text>
</comment>
<dbReference type="Gene3D" id="1.20.58.390">
    <property type="entry name" value="Neurotransmitter-gated ion-channel transmembrane domain"/>
    <property type="match status" value="1"/>
</dbReference>
<dbReference type="Pfam" id="PF02931">
    <property type="entry name" value="Neur_chan_LBD"/>
    <property type="match status" value="1"/>
</dbReference>
<evidence type="ECO:0000256" key="2">
    <source>
        <dbReference type="ARBA" id="ARBA00022692"/>
    </source>
</evidence>
<dbReference type="GO" id="GO:0005230">
    <property type="term" value="F:extracellular ligand-gated monoatomic ion channel activity"/>
    <property type="evidence" value="ECO:0007669"/>
    <property type="project" value="InterPro"/>
</dbReference>
<feature type="chain" id="PRO_5021919613" description="Neurotransmitter-gated ion-channel ligand-binding domain-containing protein" evidence="7">
    <location>
        <begin position="20"/>
        <end position="551"/>
    </location>
</feature>
<feature type="signal peptide" evidence="7">
    <location>
        <begin position="1"/>
        <end position="19"/>
    </location>
</feature>
<dbReference type="STRING" id="6832.A0A553NVF6"/>
<name>A0A553NVF6_TIGCA</name>
<dbReference type="PANTHER" id="PTHR18945">
    <property type="entry name" value="NEUROTRANSMITTER GATED ION CHANNEL"/>
    <property type="match status" value="1"/>
</dbReference>
<dbReference type="AlphaFoldDB" id="A0A553NVF6"/>
<comment type="subcellular location">
    <subcellularLocation>
        <location evidence="1">Membrane</location>
        <topology evidence="1">Multi-pass membrane protein</topology>
    </subcellularLocation>
</comment>
<evidence type="ECO:0000313" key="10">
    <source>
        <dbReference type="Proteomes" id="UP000318571"/>
    </source>
</evidence>
<dbReference type="SUPFAM" id="SSF90112">
    <property type="entry name" value="Neurotransmitter-gated ion-channel transmembrane pore"/>
    <property type="match status" value="1"/>
</dbReference>
<evidence type="ECO:0000313" key="9">
    <source>
        <dbReference type="EMBL" id="TRY69408.1"/>
    </source>
</evidence>
<feature type="transmembrane region" description="Helical" evidence="6">
    <location>
        <begin position="373"/>
        <end position="392"/>
    </location>
</feature>
<dbReference type="InterPro" id="IPR038050">
    <property type="entry name" value="Neuro_actylchol_rec"/>
</dbReference>
<evidence type="ECO:0000256" key="3">
    <source>
        <dbReference type="ARBA" id="ARBA00022989"/>
    </source>
</evidence>
<dbReference type="Gene3D" id="2.70.170.10">
    <property type="entry name" value="Neurotransmitter-gated ion-channel ligand-binding domain"/>
    <property type="match status" value="1"/>
</dbReference>
<accession>A0A553NVF6</accession>
<reference evidence="9 10" key="1">
    <citation type="journal article" date="2018" name="Nat. Ecol. Evol.">
        <title>Genomic signatures of mitonuclear coevolution across populations of Tigriopus californicus.</title>
        <authorList>
            <person name="Barreto F.S."/>
            <person name="Watson E.T."/>
            <person name="Lima T.G."/>
            <person name="Willett C.S."/>
            <person name="Edmands S."/>
            <person name="Li W."/>
            <person name="Burton R.S."/>
        </authorList>
    </citation>
    <scope>NUCLEOTIDE SEQUENCE [LARGE SCALE GENOMIC DNA]</scope>
    <source>
        <strain evidence="9 10">San Diego</strain>
    </source>
</reference>
<sequence length="551" mass="63448">MLDVLKLACLFAILGQGISEETLPYGSLHGAPPQMPGHQNNLDPSLPRPPIGNGAFPGRDLPPDGVRPTSWKWWRYHDLSDKEILDHLVHGQRYDKRELPPSVGPLLINTSLTVISLDLQRYSDIHPRLSISLEFRQSWFDPRLIHVGNQRYSYLNGINHLNSLWIPQLYFQKMTQGSNWVENGSKHSLKIFVNGSVWMSTRMDGHLECQSSSVVQFPFDKIHCFMSAESVSHSTKDIMWQWKRKGRFIGSELRAQTGDPDESPSRLNHNFQSLTIEDCLALRTEYFGRANHSCLQAKFVFNRNLSDFFLTVFFPDFVLVSWALMTFWIDLQTSCLLRTVLAFVTFFNCFLTSKHEDQGFIHEITAVETWHLITFLMISGTCFQLVIIQYLGRKRTRLRTKQKETFAFQNELQRYEAQAGSSCRLSSTLSHTHHHHHHHNNQTPNLASSSLIQVESQCCQKCSASSPFRATDLSMAESLEDARSISSGIFEKKLFREDLGSTSNEAVKAYRHRPSSVRDLTFVRRLDRMSRVLFPSVYIFLVMTYLCKYLD</sequence>
<keyword evidence="2 6" id="KW-0812">Transmembrane</keyword>
<keyword evidence="3 6" id="KW-1133">Transmembrane helix</keyword>
<evidence type="ECO:0000256" key="4">
    <source>
        <dbReference type="ARBA" id="ARBA00023136"/>
    </source>
</evidence>
<dbReference type="SUPFAM" id="SSF63712">
    <property type="entry name" value="Nicotinic receptor ligand binding domain-like"/>
    <property type="match status" value="1"/>
</dbReference>
<dbReference type="InterPro" id="IPR006202">
    <property type="entry name" value="Neur_chan_lig-bd"/>
</dbReference>
<evidence type="ECO:0000256" key="7">
    <source>
        <dbReference type="SAM" id="SignalP"/>
    </source>
</evidence>
<organism evidence="9 10">
    <name type="scientific">Tigriopus californicus</name>
    <name type="common">Marine copepod</name>
    <dbReference type="NCBI Taxonomy" id="6832"/>
    <lineage>
        <taxon>Eukaryota</taxon>
        <taxon>Metazoa</taxon>
        <taxon>Ecdysozoa</taxon>
        <taxon>Arthropoda</taxon>
        <taxon>Crustacea</taxon>
        <taxon>Multicrustacea</taxon>
        <taxon>Hexanauplia</taxon>
        <taxon>Copepoda</taxon>
        <taxon>Harpacticoida</taxon>
        <taxon>Harpacticidae</taxon>
        <taxon>Tigriopus</taxon>
    </lineage>
</organism>
<protein>
    <recommendedName>
        <fullName evidence="8">Neurotransmitter-gated ion-channel ligand-binding domain-containing protein</fullName>
    </recommendedName>
</protein>
<feature type="transmembrane region" description="Helical" evidence="6">
    <location>
        <begin position="335"/>
        <end position="353"/>
    </location>
</feature>
<keyword evidence="4 6" id="KW-0472">Membrane</keyword>
<proteinExistence type="predicted"/>
<evidence type="ECO:0000256" key="1">
    <source>
        <dbReference type="ARBA" id="ARBA00004141"/>
    </source>
</evidence>
<evidence type="ECO:0000256" key="6">
    <source>
        <dbReference type="SAM" id="Phobius"/>
    </source>
</evidence>
<feature type="domain" description="Neurotransmitter-gated ion-channel ligand-binding" evidence="8">
    <location>
        <begin position="82"/>
        <end position="254"/>
    </location>
</feature>
<dbReference type="EMBL" id="VCGU01000010">
    <property type="protein sequence ID" value="TRY69408.1"/>
    <property type="molecule type" value="Genomic_DNA"/>
</dbReference>
<dbReference type="InterPro" id="IPR036719">
    <property type="entry name" value="Neuro-gated_channel_TM_sf"/>
</dbReference>
<keyword evidence="10" id="KW-1185">Reference proteome</keyword>
<dbReference type="Proteomes" id="UP000318571">
    <property type="component" value="Chromosome 1"/>
</dbReference>
<feature type="region of interest" description="Disordered" evidence="5">
    <location>
        <begin position="25"/>
        <end position="59"/>
    </location>
</feature>
<dbReference type="GO" id="GO:0016020">
    <property type="term" value="C:membrane"/>
    <property type="evidence" value="ECO:0007669"/>
    <property type="project" value="UniProtKB-SubCell"/>
</dbReference>
<dbReference type="OrthoDB" id="8173437at2759"/>